<gene>
    <name evidence="6" type="ORF">EQU24_04675</name>
</gene>
<evidence type="ECO:0000256" key="1">
    <source>
        <dbReference type="ARBA" id="ARBA00001946"/>
    </source>
</evidence>
<dbReference type="KEGG" id="mbur:EQU24_04675"/>
<dbReference type="Proteomes" id="UP000305881">
    <property type="component" value="Chromosome"/>
</dbReference>
<organism evidence="6 7">
    <name type="scientific">Methylotuvimicrobium buryatense</name>
    <name type="common">Methylomicrobium buryatense</name>
    <dbReference type="NCBI Taxonomy" id="95641"/>
    <lineage>
        <taxon>Bacteria</taxon>
        <taxon>Pseudomonadati</taxon>
        <taxon>Pseudomonadota</taxon>
        <taxon>Gammaproteobacteria</taxon>
        <taxon>Methylococcales</taxon>
        <taxon>Methylococcaceae</taxon>
        <taxon>Methylotuvimicrobium</taxon>
    </lineage>
</organism>
<dbReference type="PROSITE" id="PS50887">
    <property type="entry name" value="GGDEF"/>
    <property type="match status" value="1"/>
</dbReference>
<dbReference type="InterPro" id="IPR000160">
    <property type="entry name" value="GGDEF_dom"/>
</dbReference>
<dbReference type="STRING" id="675511.GCA_000341735_02077"/>
<protein>
    <recommendedName>
        <fullName evidence="2">diguanylate cyclase</fullName>
        <ecNumber evidence="2">2.7.7.65</ecNumber>
    </recommendedName>
</protein>
<dbReference type="NCBIfam" id="TIGR00254">
    <property type="entry name" value="GGDEF"/>
    <property type="match status" value="1"/>
</dbReference>
<dbReference type="InterPro" id="IPR000253">
    <property type="entry name" value="FHA_dom"/>
</dbReference>
<dbReference type="InterPro" id="IPR043128">
    <property type="entry name" value="Rev_trsase/Diguanyl_cyclase"/>
</dbReference>
<dbReference type="GO" id="GO:0005886">
    <property type="term" value="C:plasma membrane"/>
    <property type="evidence" value="ECO:0007669"/>
    <property type="project" value="TreeGrafter"/>
</dbReference>
<dbReference type="CDD" id="cd01949">
    <property type="entry name" value="GGDEF"/>
    <property type="match status" value="1"/>
</dbReference>
<evidence type="ECO:0000313" key="6">
    <source>
        <dbReference type="EMBL" id="QCW81620.1"/>
    </source>
</evidence>
<proteinExistence type="predicted"/>
<dbReference type="AlphaFoldDB" id="A0A4P9UM61"/>
<comment type="catalytic activity">
    <reaction evidence="3">
        <text>2 GTP = 3',3'-c-di-GMP + 2 diphosphate</text>
        <dbReference type="Rhea" id="RHEA:24898"/>
        <dbReference type="ChEBI" id="CHEBI:33019"/>
        <dbReference type="ChEBI" id="CHEBI:37565"/>
        <dbReference type="ChEBI" id="CHEBI:58805"/>
        <dbReference type="EC" id="2.7.7.65"/>
    </reaction>
</comment>
<dbReference type="FunFam" id="3.30.70.270:FF:000001">
    <property type="entry name" value="Diguanylate cyclase domain protein"/>
    <property type="match status" value="1"/>
</dbReference>
<dbReference type="Gene3D" id="3.30.70.270">
    <property type="match status" value="1"/>
</dbReference>
<keyword evidence="7" id="KW-1185">Reference proteome</keyword>
<dbReference type="InterPro" id="IPR008984">
    <property type="entry name" value="SMAD_FHA_dom_sf"/>
</dbReference>
<dbReference type="PANTHER" id="PTHR45138:SF9">
    <property type="entry name" value="DIGUANYLATE CYCLASE DGCM-RELATED"/>
    <property type="match status" value="1"/>
</dbReference>
<dbReference type="GO" id="GO:1902201">
    <property type="term" value="P:negative regulation of bacterial-type flagellum-dependent cell motility"/>
    <property type="evidence" value="ECO:0007669"/>
    <property type="project" value="TreeGrafter"/>
</dbReference>
<dbReference type="EC" id="2.7.7.65" evidence="2"/>
<comment type="cofactor">
    <cofactor evidence="1">
        <name>Mg(2+)</name>
        <dbReference type="ChEBI" id="CHEBI:18420"/>
    </cofactor>
</comment>
<dbReference type="SMART" id="SM00267">
    <property type="entry name" value="GGDEF"/>
    <property type="match status" value="1"/>
</dbReference>
<dbReference type="PROSITE" id="PS50006">
    <property type="entry name" value="FHA_DOMAIN"/>
    <property type="match status" value="1"/>
</dbReference>
<name>A0A4P9UM61_METBY</name>
<dbReference type="Pfam" id="PF00990">
    <property type="entry name" value="GGDEF"/>
    <property type="match status" value="1"/>
</dbReference>
<evidence type="ECO:0000256" key="2">
    <source>
        <dbReference type="ARBA" id="ARBA00012528"/>
    </source>
</evidence>
<dbReference type="InterPro" id="IPR050469">
    <property type="entry name" value="Diguanylate_Cyclase"/>
</dbReference>
<reference evidence="7" key="1">
    <citation type="journal article" date="2019" name="J. Bacteriol.">
        <title>A Mutagenic Screen Identifies a TonB-Dependent Receptor Required for the Lanthanide Metal Switch in the Type I Methanotroph 'Methylotuvimicrobium buryatense' 5GB1C.</title>
        <authorList>
            <person name="Groom J.D."/>
            <person name="Ford S.M."/>
            <person name="Pesesky M.W."/>
            <person name="Lidstrom M.E."/>
        </authorList>
    </citation>
    <scope>NUCLEOTIDE SEQUENCE [LARGE SCALE GENOMIC DNA]</scope>
    <source>
        <strain evidence="7">5GB1C</strain>
    </source>
</reference>
<dbReference type="InterPro" id="IPR032030">
    <property type="entry name" value="YscD_cytoplasmic_dom"/>
</dbReference>
<dbReference type="RefSeq" id="WP_017840610.1">
    <property type="nucleotide sequence ID" value="NZ_CP035467.1"/>
</dbReference>
<dbReference type="OrthoDB" id="9812260at2"/>
<dbReference type="CDD" id="cd00060">
    <property type="entry name" value="FHA"/>
    <property type="match status" value="1"/>
</dbReference>
<evidence type="ECO:0000313" key="7">
    <source>
        <dbReference type="Proteomes" id="UP000305881"/>
    </source>
</evidence>
<feature type="domain" description="FHA" evidence="4">
    <location>
        <begin position="47"/>
        <end position="97"/>
    </location>
</feature>
<dbReference type="GO" id="GO:0043709">
    <property type="term" value="P:cell adhesion involved in single-species biofilm formation"/>
    <property type="evidence" value="ECO:0007669"/>
    <property type="project" value="TreeGrafter"/>
</dbReference>
<evidence type="ECO:0000256" key="3">
    <source>
        <dbReference type="ARBA" id="ARBA00034247"/>
    </source>
</evidence>
<evidence type="ECO:0000259" key="4">
    <source>
        <dbReference type="PROSITE" id="PS50006"/>
    </source>
</evidence>
<dbReference type="SUPFAM" id="SSF49879">
    <property type="entry name" value="SMAD/FHA domain"/>
    <property type="match status" value="1"/>
</dbReference>
<dbReference type="PANTHER" id="PTHR45138">
    <property type="entry name" value="REGULATORY COMPONENTS OF SENSORY TRANSDUCTION SYSTEM"/>
    <property type="match status" value="1"/>
</dbReference>
<dbReference type="SMART" id="SM00240">
    <property type="entry name" value="FHA"/>
    <property type="match status" value="1"/>
</dbReference>
<dbReference type="Pfam" id="PF16697">
    <property type="entry name" value="Yop-YscD_cpl"/>
    <property type="match status" value="1"/>
</dbReference>
<dbReference type="GO" id="GO:0052621">
    <property type="term" value="F:diguanylate cyclase activity"/>
    <property type="evidence" value="ECO:0007669"/>
    <property type="project" value="UniProtKB-EC"/>
</dbReference>
<dbReference type="SUPFAM" id="SSF55073">
    <property type="entry name" value="Nucleotide cyclase"/>
    <property type="match status" value="1"/>
</dbReference>
<dbReference type="InterPro" id="IPR029787">
    <property type="entry name" value="Nucleotide_cyclase"/>
</dbReference>
<accession>A0A4P9UM61</accession>
<sequence length="322" mass="36565">MDSLQSDTLVDTALSSRTTENAPLEPYLVILSGKHIGKQFKLSRQKNVFGRGHDADIVIADPKISRRHGAFIVKAGVVIMVEDYGSTNGTYIDERRIDKEKISLLSRIRAGGTYMRIDYKKPSEAQSEQALYQAANTDVLTQIPNRRAFVIRGQEELSFCKRNRTALTVIMCDVDHFKKINDTFGHPAGDQVLKDLAEMLSKEMRTEDTLARYGGEEFIMLLRGNSESQALILAERIREKVAHKAFEYQHLKIPATLSIGICSRQSAYIDSLESMIRAADRALYQAKKTAAIRSRSNEIEKNYPRKSISFWPSRVQYKNRKK</sequence>
<dbReference type="EMBL" id="CP035467">
    <property type="protein sequence ID" value="QCW81620.1"/>
    <property type="molecule type" value="Genomic_DNA"/>
</dbReference>
<feature type="domain" description="GGDEF" evidence="5">
    <location>
        <begin position="165"/>
        <end position="301"/>
    </location>
</feature>
<dbReference type="Gene3D" id="2.60.200.20">
    <property type="match status" value="1"/>
</dbReference>
<evidence type="ECO:0000259" key="5">
    <source>
        <dbReference type="PROSITE" id="PS50887"/>
    </source>
</evidence>